<organism evidence="2 3">
    <name type="scientific">Striga asiatica</name>
    <name type="common">Asiatic witchweed</name>
    <name type="synonym">Buchnera asiatica</name>
    <dbReference type="NCBI Taxonomy" id="4170"/>
    <lineage>
        <taxon>Eukaryota</taxon>
        <taxon>Viridiplantae</taxon>
        <taxon>Streptophyta</taxon>
        <taxon>Embryophyta</taxon>
        <taxon>Tracheophyta</taxon>
        <taxon>Spermatophyta</taxon>
        <taxon>Magnoliopsida</taxon>
        <taxon>eudicotyledons</taxon>
        <taxon>Gunneridae</taxon>
        <taxon>Pentapetalae</taxon>
        <taxon>asterids</taxon>
        <taxon>lamiids</taxon>
        <taxon>Lamiales</taxon>
        <taxon>Orobanchaceae</taxon>
        <taxon>Buchnereae</taxon>
        <taxon>Striga</taxon>
    </lineage>
</organism>
<comment type="caution">
    <text evidence="2">The sequence shown here is derived from an EMBL/GenBank/DDBJ whole genome shotgun (WGS) entry which is preliminary data.</text>
</comment>
<dbReference type="Proteomes" id="UP000325081">
    <property type="component" value="Unassembled WGS sequence"/>
</dbReference>
<keyword evidence="3" id="KW-1185">Reference proteome</keyword>
<evidence type="ECO:0000256" key="1">
    <source>
        <dbReference type="SAM" id="MobiDB-lite"/>
    </source>
</evidence>
<proteinExistence type="predicted"/>
<name>A0A5A7PR77_STRAF</name>
<evidence type="ECO:0000313" key="2">
    <source>
        <dbReference type="EMBL" id="GER35264.1"/>
    </source>
</evidence>
<accession>A0A5A7PR77</accession>
<gene>
    <name evidence="2" type="ORF">STAS_11538</name>
</gene>
<evidence type="ECO:0000313" key="3">
    <source>
        <dbReference type="Proteomes" id="UP000325081"/>
    </source>
</evidence>
<feature type="region of interest" description="Disordered" evidence="1">
    <location>
        <begin position="1"/>
        <end position="36"/>
    </location>
</feature>
<feature type="compositionally biased region" description="Acidic residues" evidence="1">
    <location>
        <begin position="1"/>
        <end position="11"/>
    </location>
</feature>
<sequence length="132" mass="14602">MEDANESEEVGGLELVPVAESSQMADKGAEKDMDVESSAGQLIENKALEKHPTTKVGKGTRIATTWKRRAATEGRLVRMEVQNQVQIHSNLVNPYQSSPQQSLKRNREIINQPERGNGSFWWIANTNGELAG</sequence>
<protein>
    <submittedName>
        <fullName evidence="2">ATPase with chaperone activity</fullName>
    </submittedName>
</protein>
<reference evidence="3" key="1">
    <citation type="journal article" date="2019" name="Curr. Biol.">
        <title>Genome Sequence of Striga asiatica Provides Insight into the Evolution of Plant Parasitism.</title>
        <authorList>
            <person name="Yoshida S."/>
            <person name="Kim S."/>
            <person name="Wafula E.K."/>
            <person name="Tanskanen J."/>
            <person name="Kim Y.M."/>
            <person name="Honaas L."/>
            <person name="Yang Z."/>
            <person name="Spallek T."/>
            <person name="Conn C.E."/>
            <person name="Ichihashi Y."/>
            <person name="Cheong K."/>
            <person name="Cui S."/>
            <person name="Der J.P."/>
            <person name="Gundlach H."/>
            <person name="Jiao Y."/>
            <person name="Hori C."/>
            <person name="Ishida J.K."/>
            <person name="Kasahara H."/>
            <person name="Kiba T."/>
            <person name="Kim M.S."/>
            <person name="Koo N."/>
            <person name="Laohavisit A."/>
            <person name="Lee Y.H."/>
            <person name="Lumba S."/>
            <person name="McCourt P."/>
            <person name="Mortimer J.C."/>
            <person name="Mutuku J.M."/>
            <person name="Nomura T."/>
            <person name="Sasaki-Sekimoto Y."/>
            <person name="Seto Y."/>
            <person name="Wang Y."/>
            <person name="Wakatake T."/>
            <person name="Sakakibara H."/>
            <person name="Demura T."/>
            <person name="Yamaguchi S."/>
            <person name="Yoneyama K."/>
            <person name="Manabe R.I."/>
            <person name="Nelson D.C."/>
            <person name="Schulman A.H."/>
            <person name="Timko M.P."/>
            <person name="dePamphilis C.W."/>
            <person name="Choi D."/>
            <person name="Shirasu K."/>
        </authorList>
    </citation>
    <scope>NUCLEOTIDE SEQUENCE [LARGE SCALE GENOMIC DNA]</scope>
    <source>
        <strain evidence="3">cv. UVA1</strain>
    </source>
</reference>
<dbReference type="AlphaFoldDB" id="A0A5A7PR77"/>
<dbReference type="EMBL" id="BKCP01004961">
    <property type="protein sequence ID" value="GER35264.1"/>
    <property type="molecule type" value="Genomic_DNA"/>
</dbReference>